<reference evidence="2 3" key="1">
    <citation type="submission" date="2018-03" db="EMBL/GenBank/DDBJ databases">
        <title>Bioinformatic expansion and discovery of thiopeptide antibiotics.</title>
        <authorList>
            <person name="Schwalen C.J."/>
            <person name="Hudson G.A."/>
            <person name="Mitchell D.A."/>
        </authorList>
    </citation>
    <scope>NUCLEOTIDE SEQUENCE [LARGE SCALE GENOMIC DNA]</scope>
    <source>
        <strain evidence="2 3">ATCC 21389</strain>
    </source>
</reference>
<comment type="caution">
    <text evidence="2">The sequence shown here is derived from an EMBL/GenBank/DDBJ whole genome shotgun (WGS) entry which is preliminary data.</text>
</comment>
<evidence type="ECO:0008006" key="4">
    <source>
        <dbReference type="Google" id="ProtNLM"/>
    </source>
</evidence>
<name>A0A2V4N726_9ACTN</name>
<feature type="transmembrane region" description="Helical" evidence="1">
    <location>
        <begin position="466"/>
        <end position="485"/>
    </location>
</feature>
<accession>A0A2V4N726</accession>
<keyword evidence="3" id="KW-1185">Reference proteome</keyword>
<evidence type="ECO:0000313" key="3">
    <source>
        <dbReference type="Proteomes" id="UP000248039"/>
    </source>
</evidence>
<proteinExistence type="predicted"/>
<protein>
    <recommendedName>
        <fullName evidence="4">ABC transporter permease</fullName>
    </recommendedName>
</protein>
<organism evidence="2 3">
    <name type="scientific">Streptomyces tateyamensis</name>
    <dbReference type="NCBI Taxonomy" id="565073"/>
    <lineage>
        <taxon>Bacteria</taxon>
        <taxon>Bacillati</taxon>
        <taxon>Actinomycetota</taxon>
        <taxon>Actinomycetes</taxon>
        <taxon>Kitasatosporales</taxon>
        <taxon>Streptomycetaceae</taxon>
        <taxon>Streptomyces</taxon>
    </lineage>
</organism>
<evidence type="ECO:0000256" key="1">
    <source>
        <dbReference type="SAM" id="Phobius"/>
    </source>
</evidence>
<dbReference type="InterPro" id="IPR050250">
    <property type="entry name" value="Macrolide_Exporter_MacB"/>
</dbReference>
<dbReference type="PANTHER" id="PTHR30572:SF4">
    <property type="entry name" value="ABC TRANSPORTER PERMEASE YTRF"/>
    <property type="match status" value="1"/>
</dbReference>
<feature type="transmembrane region" description="Helical" evidence="1">
    <location>
        <begin position="562"/>
        <end position="582"/>
    </location>
</feature>
<keyword evidence="1" id="KW-0472">Membrane</keyword>
<sequence length="976" mass="99600">MSRAENRAPQAAPWVRTRLRTSRGAGLLLAVLVLVTSFLATGLPRVLDRDADAALTAMLTTATPGARSLSASTGPGTRPQLLTSDTAQRTALAIQQTLTSPLAPAPAQNAYGARNISPEYLTDPALPRPDGIDPALTLVSLADQQHHLTLVAGTWPDPAAPPGSERAVQVALAKSAADLLGVKPGSVLTGSPQLPLPDQPRRPGTKVTVSGVFEPTDRQEPFWSATPCVTGPCLAYNNAIPASPYWKISALVPEAAMGSLAGFAPAELFWQIPVDPHHLRAAKLDQAQQLLASILSGRIAAQLPGRTAIPDLRVNSMLPALFSEAQRRQAGVAPLHAIGPLGAGAVALVVLLLAAGLAVDRRRAELVLLRARGGSLGGIGGRLLAESAVLVLPAALLGIVLALVLLPTERWSYAVEFGLASAVLALLPFPLRAVLLLHEPRRGAARRRPSALRSRLAGVLGDPRRLVAEIAVLVVAAAAVLAVRRRGVAPPGSSVDLLLSAAPMLLAVAGAVLLARLFPLLLAPAVRVAAGRTGAIGFLGLARATRGATAGAGRGERSAPTVLPLMALLLAVTTAGFGVTVLNSTDTARQLAVRQAVGADARVLGNDSWPLPPGFTEAAAKLPGVQAATTMVVDSSASPSTADGTLLGGSLLLIVDPQGYAALARHVGYGQLDPALLDGWTGNGPGGPGDPVPAIVTEDIAGRLGAGVNGVQLPDAWGSLKFSVVGTVKGSPALPAGGAKPVVVVSRDAVLRQLPKAKGLLDAPNGWYGTGDKITGAQLRALLTKDQPAGGGTPGDDIAALGDGTAPGATSPDARYNIVTRYDFAKGLGDNPLEKSAARLFWAAVVGAAGYSLLSLLLTLLRAAPERAALLARLRTMGLRPREGLVLILIEVLPQALLAALAGAGVACLSAPLLGAAVDLSAMVGAQVPGGLRIAPWAVAEQAGILAALAALVVVAETALAGRRQINTELRAGDQR</sequence>
<feature type="transmembrane region" description="Helical" evidence="1">
    <location>
        <begin position="497"/>
        <end position="518"/>
    </location>
</feature>
<feature type="transmembrane region" description="Helical" evidence="1">
    <location>
        <begin position="885"/>
        <end position="914"/>
    </location>
</feature>
<dbReference type="OrthoDB" id="3865665at2"/>
<feature type="transmembrane region" description="Helical" evidence="1">
    <location>
        <begin position="840"/>
        <end position="864"/>
    </location>
</feature>
<keyword evidence="1" id="KW-1133">Transmembrane helix</keyword>
<dbReference type="RefSeq" id="WP_110672561.1">
    <property type="nucleotide sequence ID" value="NZ_PYBW01000114.1"/>
</dbReference>
<feature type="transmembrane region" description="Helical" evidence="1">
    <location>
        <begin position="380"/>
        <end position="405"/>
    </location>
</feature>
<feature type="transmembrane region" description="Helical" evidence="1">
    <location>
        <begin position="417"/>
        <end position="438"/>
    </location>
</feature>
<gene>
    <name evidence="2" type="ORF">C7C46_27075</name>
</gene>
<feature type="transmembrane region" description="Helical" evidence="1">
    <location>
        <begin position="934"/>
        <end position="956"/>
    </location>
</feature>
<dbReference type="Proteomes" id="UP000248039">
    <property type="component" value="Unassembled WGS sequence"/>
</dbReference>
<dbReference type="EMBL" id="PYBW01000114">
    <property type="protein sequence ID" value="PYC71003.1"/>
    <property type="molecule type" value="Genomic_DNA"/>
</dbReference>
<dbReference type="AlphaFoldDB" id="A0A2V4N726"/>
<feature type="transmembrane region" description="Helical" evidence="1">
    <location>
        <begin position="337"/>
        <end position="359"/>
    </location>
</feature>
<evidence type="ECO:0000313" key="2">
    <source>
        <dbReference type="EMBL" id="PYC71003.1"/>
    </source>
</evidence>
<dbReference type="PANTHER" id="PTHR30572">
    <property type="entry name" value="MEMBRANE COMPONENT OF TRANSPORTER-RELATED"/>
    <property type="match status" value="1"/>
</dbReference>
<dbReference type="GO" id="GO:0022857">
    <property type="term" value="F:transmembrane transporter activity"/>
    <property type="evidence" value="ECO:0007669"/>
    <property type="project" value="TreeGrafter"/>
</dbReference>
<dbReference type="GO" id="GO:0005886">
    <property type="term" value="C:plasma membrane"/>
    <property type="evidence" value="ECO:0007669"/>
    <property type="project" value="TreeGrafter"/>
</dbReference>
<keyword evidence="1" id="KW-0812">Transmembrane</keyword>